<sequence length="46" mass="5287">MSRLRGSASGANEGGWPTMEWVMVVDSRAAHLEFFFFGGYWARVRY</sequence>
<evidence type="ECO:0000313" key="1">
    <source>
        <dbReference type="EMBL" id="TYI41021.1"/>
    </source>
</evidence>
<dbReference type="EMBL" id="CM017611">
    <property type="protein sequence ID" value="TYI41021.1"/>
    <property type="molecule type" value="Genomic_DNA"/>
</dbReference>
<reference evidence="1 2" key="1">
    <citation type="submission" date="2019-07" db="EMBL/GenBank/DDBJ databases">
        <title>WGS assembly of Gossypium tomentosum.</title>
        <authorList>
            <person name="Chen Z.J."/>
            <person name="Sreedasyam A."/>
            <person name="Ando A."/>
            <person name="Song Q."/>
            <person name="De L."/>
            <person name="Hulse-Kemp A."/>
            <person name="Ding M."/>
            <person name="Ye W."/>
            <person name="Kirkbride R."/>
            <person name="Jenkins J."/>
            <person name="Plott C."/>
            <person name="Lovell J."/>
            <person name="Lin Y.-M."/>
            <person name="Vaughn R."/>
            <person name="Liu B."/>
            <person name="Li W."/>
            <person name="Simpson S."/>
            <person name="Scheffler B."/>
            <person name="Saski C."/>
            <person name="Grover C."/>
            <person name="Hu G."/>
            <person name="Conover J."/>
            <person name="Carlson J."/>
            <person name="Shu S."/>
            <person name="Boston L."/>
            <person name="Williams M."/>
            <person name="Peterson D."/>
            <person name="Mcgee K."/>
            <person name="Jones D."/>
            <person name="Wendel J."/>
            <person name="Stelly D."/>
            <person name="Grimwood J."/>
            <person name="Schmutz J."/>
        </authorList>
    </citation>
    <scope>NUCLEOTIDE SEQUENCE [LARGE SCALE GENOMIC DNA]</scope>
    <source>
        <strain evidence="1">7179.01</strain>
    </source>
</reference>
<dbReference type="AlphaFoldDB" id="A0A5D2RJK7"/>
<proteinExistence type="predicted"/>
<keyword evidence="2" id="KW-1185">Reference proteome</keyword>
<protein>
    <submittedName>
        <fullName evidence="1">Uncharacterized protein</fullName>
    </submittedName>
</protein>
<dbReference type="Proteomes" id="UP000322667">
    <property type="component" value="Chromosome A02"/>
</dbReference>
<name>A0A5D2RJK7_GOSTO</name>
<accession>A0A5D2RJK7</accession>
<gene>
    <name evidence="1" type="ORF">ES332_A02G205200v1</name>
</gene>
<evidence type="ECO:0000313" key="2">
    <source>
        <dbReference type="Proteomes" id="UP000322667"/>
    </source>
</evidence>
<organism evidence="1 2">
    <name type="scientific">Gossypium tomentosum</name>
    <name type="common">Hawaiian cotton</name>
    <name type="synonym">Gossypium sandvicense</name>
    <dbReference type="NCBI Taxonomy" id="34277"/>
    <lineage>
        <taxon>Eukaryota</taxon>
        <taxon>Viridiplantae</taxon>
        <taxon>Streptophyta</taxon>
        <taxon>Embryophyta</taxon>
        <taxon>Tracheophyta</taxon>
        <taxon>Spermatophyta</taxon>
        <taxon>Magnoliopsida</taxon>
        <taxon>eudicotyledons</taxon>
        <taxon>Gunneridae</taxon>
        <taxon>Pentapetalae</taxon>
        <taxon>rosids</taxon>
        <taxon>malvids</taxon>
        <taxon>Malvales</taxon>
        <taxon>Malvaceae</taxon>
        <taxon>Malvoideae</taxon>
        <taxon>Gossypium</taxon>
    </lineage>
</organism>